<name>A0A365H6E7_9ACTN</name>
<keyword evidence="1" id="KW-0812">Transmembrane</keyword>
<evidence type="ECO:0000313" key="3">
    <source>
        <dbReference type="EMBL" id="RAY14657.1"/>
    </source>
</evidence>
<accession>A0A365H6E7</accession>
<feature type="transmembrane region" description="Helical" evidence="1">
    <location>
        <begin position="52"/>
        <end position="76"/>
    </location>
</feature>
<dbReference type="EMBL" id="QLYX01000005">
    <property type="protein sequence ID" value="RAY14657.1"/>
    <property type="molecule type" value="Genomic_DNA"/>
</dbReference>
<sequence>MATSSSTRRPTTSGWLSFAAIIFLLIGIYNVINGLVGIFKKAYYVVTGNEVLIFNFTAWGWTWLIVGIIQLVIAWGLFTGQTWARMAAIVLAALVAIGHLLFLAAFPLWSIVTIALCVLVIYALTVPSNHHTAAV</sequence>
<evidence type="ECO:0000259" key="2">
    <source>
        <dbReference type="Pfam" id="PF23636"/>
    </source>
</evidence>
<dbReference type="OrthoDB" id="4482242at2"/>
<proteinExistence type="predicted"/>
<feature type="domain" description="DUF7144" evidence="2">
    <location>
        <begin position="15"/>
        <end position="127"/>
    </location>
</feature>
<feature type="transmembrane region" description="Helical" evidence="1">
    <location>
        <begin position="108"/>
        <end position="126"/>
    </location>
</feature>
<dbReference type="Proteomes" id="UP000251891">
    <property type="component" value="Unassembled WGS sequence"/>
</dbReference>
<gene>
    <name evidence="3" type="ORF">DPM19_12925</name>
</gene>
<protein>
    <recommendedName>
        <fullName evidence="2">DUF7144 domain-containing protein</fullName>
    </recommendedName>
</protein>
<dbReference type="RefSeq" id="WP_111866767.1">
    <property type="nucleotide sequence ID" value="NZ_QLYX01000005.1"/>
</dbReference>
<keyword evidence="1" id="KW-0472">Membrane</keyword>
<dbReference type="Pfam" id="PF23636">
    <property type="entry name" value="DUF7144"/>
    <property type="match status" value="1"/>
</dbReference>
<keyword evidence="1" id="KW-1133">Transmembrane helix</keyword>
<dbReference type="InterPro" id="IPR055568">
    <property type="entry name" value="DUF7144"/>
</dbReference>
<feature type="transmembrane region" description="Helical" evidence="1">
    <location>
        <begin position="83"/>
        <end position="102"/>
    </location>
</feature>
<dbReference type="AlphaFoldDB" id="A0A365H6E7"/>
<evidence type="ECO:0000256" key="1">
    <source>
        <dbReference type="SAM" id="Phobius"/>
    </source>
</evidence>
<feature type="transmembrane region" description="Helical" evidence="1">
    <location>
        <begin position="12"/>
        <end position="32"/>
    </location>
</feature>
<comment type="caution">
    <text evidence="3">The sequence shown here is derived from an EMBL/GenBank/DDBJ whole genome shotgun (WGS) entry which is preliminary data.</text>
</comment>
<organism evidence="3 4">
    <name type="scientific">Actinomadura craniellae</name>
    <dbReference type="NCBI Taxonomy" id="2231787"/>
    <lineage>
        <taxon>Bacteria</taxon>
        <taxon>Bacillati</taxon>
        <taxon>Actinomycetota</taxon>
        <taxon>Actinomycetes</taxon>
        <taxon>Streptosporangiales</taxon>
        <taxon>Thermomonosporaceae</taxon>
        <taxon>Actinomadura</taxon>
    </lineage>
</organism>
<reference evidence="3 4" key="1">
    <citation type="submission" date="2018-06" db="EMBL/GenBank/DDBJ databases">
        <title>Actinomadura craniellae sp. nov. isolated from marine sponge Craniella sp.</title>
        <authorList>
            <person name="Li L."/>
            <person name="Xu Q.H."/>
            <person name="Lin H.W."/>
            <person name="Lu Y.H."/>
        </authorList>
    </citation>
    <scope>NUCLEOTIDE SEQUENCE [LARGE SCALE GENOMIC DNA]</scope>
    <source>
        <strain evidence="3 4">LHW63021</strain>
    </source>
</reference>
<evidence type="ECO:0000313" key="4">
    <source>
        <dbReference type="Proteomes" id="UP000251891"/>
    </source>
</evidence>
<keyword evidence="4" id="KW-1185">Reference proteome</keyword>